<accession>A0AAD5SNY9</accession>
<feature type="compositionally biased region" description="Basic and acidic residues" evidence="1">
    <location>
        <begin position="53"/>
        <end position="66"/>
    </location>
</feature>
<evidence type="ECO:0000256" key="1">
    <source>
        <dbReference type="SAM" id="MobiDB-lite"/>
    </source>
</evidence>
<evidence type="ECO:0000313" key="2">
    <source>
        <dbReference type="EMBL" id="KAJ3085421.1"/>
    </source>
</evidence>
<reference evidence="2" key="1">
    <citation type="submission" date="2020-05" db="EMBL/GenBank/DDBJ databases">
        <title>Phylogenomic resolution of chytrid fungi.</title>
        <authorList>
            <person name="Stajich J.E."/>
            <person name="Amses K."/>
            <person name="Simmons R."/>
            <person name="Seto K."/>
            <person name="Myers J."/>
            <person name="Bonds A."/>
            <person name="Quandt C.A."/>
            <person name="Barry K."/>
            <person name="Liu P."/>
            <person name="Grigoriev I."/>
            <person name="Longcore J.E."/>
            <person name="James T.Y."/>
        </authorList>
    </citation>
    <scope>NUCLEOTIDE SEQUENCE</scope>
    <source>
        <strain evidence="2">JEL0513</strain>
    </source>
</reference>
<sequence length="66" mass="7193">MGPKPKPQKMSLGSFLADEGTGTNWADDVNDLPSALPTGPRRDRDNTSSSYRSNDRGDRVDRGDRG</sequence>
<feature type="non-terminal residue" evidence="2">
    <location>
        <position position="1"/>
    </location>
</feature>
<keyword evidence="3" id="KW-1185">Reference proteome</keyword>
<proteinExistence type="predicted"/>
<gene>
    <name evidence="2" type="ORF">HK100_009054</name>
</gene>
<comment type="caution">
    <text evidence="2">The sequence shown here is derived from an EMBL/GenBank/DDBJ whole genome shotgun (WGS) entry which is preliminary data.</text>
</comment>
<protein>
    <submittedName>
        <fullName evidence="2">Uncharacterized protein</fullName>
    </submittedName>
</protein>
<dbReference type="EMBL" id="JADGJH010004542">
    <property type="protein sequence ID" value="KAJ3085421.1"/>
    <property type="molecule type" value="Genomic_DNA"/>
</dbReference>
<feature type="region of interest" description="Disordered" evidence="1">
    <location>
        <begin position="1"/>
        <end position="66"/>
    </location>
</feature>
<name>A0AAD5SNY9_9FUNG</name>
<evidence type="ECO:0000313" key="3">
    <source>
        <dbReference type="Proteomes" id="UP001211907"/>
    </source>
</evidence>
<dbReference type="Proteomes" id="UP001211907">
    <property type="component" value="Unassembled WGS sequence"/>
</dbReference>
<organism evidence="2 3">
    <name type="scientific">Physocladia obscura</name>
    <dbReference type="NCBI Taxonomy" id="109957"/>
    <lineage>
        <taxon>Eukaryota</taxon>
        <taxon>Fungi</taxon>
        <taxon>Fungi incertae sedis</taxon>
        <taxon>Chytridiomycota</taxon>
        <taxon>Chytridiomycota incertae sedis</taxon>
        <taxon>Chytridiomycetes</taxon>
        <taxon>Chytridiales</taxon>
        <taxon>Chytriomycetaceae</taxon>
        <taxon>Physocladia</taxon>
    </lineage>
</organism>
<dbReference type="AlphaFoldDB" id="A0AAD5SNY9"/>